<dbReference type="EMBL" id="JAOSHO010000772">
    <property type="protein sequence ID" value="MCW1248097.1"/>
    <property type="molecule type" value="Genomic_DNA"/>
</dbReference>
<feature type="domain" description="MOFRL-associated" evidence="1">
    <location>
        <begin position="9"/>
        <end position="178"/>
    </location>
</feature>
<dbReference type="InterPro" id="IPR039760">
    <property type="entry name" value="MOFRL_protein"/>
</dbReference>
<comment type="caution">
    <text evidence="2">The sequence shown here is derived from an EMBL/GenBank/DDBJ whole genome shotgun (WGS) entry which is preliminary data.</text>
</comment>
<evidence type="ECO:0000259" key="1">
    <source>
        <dbReference type="Pfam" id="PF13660"/>
    </source>
</evidence>
<protein>
    <submittedName>
        <fullName evidence="2">Glycerate-2-kinase family protein</fullName>
    </submittedName>
</protein>
<feature type="non-terminal residue" evidence="2">
    <location>
        <position position="178"/>
    </location>
</feature>
<name>A0ABT3FG83_9PSED</name>
<evidence type="ECO:0000313" key="2">
    <source>
        <dbReference type="EMBL" id="MCW1248097.1"/>
    </source>
</evidence>
<sequence length="178" mass="18592">MSVDPQQLLRELFATAIDAAHPQNVLEQYLPSDRSGRVIVIGAGKAAAAMAQVVERCWHGEVSGLVVTRYGHGAPCQKIEVVEAAHPVPDAAGLEVAGRVLQLVSNLNEDDRVIFLLSGGGSALLALPAAGITLADKQSINKALLKSGATIGEMNCVRKHLSAIKGGRLGKACWPATV</sequence>
<organism evidence="2 3">
    <name type="scientific">Pseudomonas agronomica</name>
    <dbReference type="NCBI Taxonomy" id="2979328"/>
    <lineage>
        <taxon>Bacteria</taxon>
        <taxon>Pseudomonadati</taxon>
        <taxon>Pseudomonadota</taxon>
        <taxon>Gammaproteobacteria</taxon>
        <taxon>Pseudomonadales</taxon>
        <taxon>Pseudomonadaceae</taxon>
        <taxon>Pseudomonas</taxon>
    </lineage>
</organism>
<dbReference type="Proteomes" id="UP001061999">
    <property type="component" value="Unassembled WGS sequence"/>
</dbReference>
<dbReference type="Pfam" id="PF13660">
    <property type="entry name" value="DUF4147"/>
    <property type="match status" value="1"/>
</dbReference>
<dbReference type="PANTHER" id="PTHR12227">
    <property type="entry name" value="GLYCERATE KINASE"/>
    <property type="match status" value="1"/>
</dbReference>
<keyword evidence="3" id="KW-1185">Reference proteome</keyword>
<reference evidence="2" key="1">
    <citation type="submission" date="2022-07" db="EMBL/GenBank/DDBJ databases">
        <title>Pseudomonas agronomica sp. nov.: a novel bacterium with biotechnological application in the synthesis of biofertilizers from valorized agricultural residues.</title>
        <authorList>
            <person name="Robas M."/>
            <person name="Fernandez V.M."/>
            <person name="Luna L."/>
            <person name="Provanza A."/>
            <person name="Jimenez P.A."/>
        </authorList>
    </citation>
    <scope>NUCLEOTIDE SEQUENCE</scope>
    <source>
        <strain evidence="2">SAICEU22T</strain>
    </source>
</reference>
<accession>A0ABT3FG83</accession>
<proteinExistence type="predicted"/>
<dbReference type="RefSeq" id="WP_264432374.1">
    <property type="nucleotide sequence ID" value="NZ_JAOSHO010000772.1"/>
</dbReference>
<dbReference type="PANTHER" id="PTHR12227:SF0">
    <property type="entry name" value="GLYCERATE KINASE"/>
    <property type="match status" value="1"/>
</dbReference>
<dbReference type="InterPro" id="IPR038614">
    <property type="entry name" value="GK_N_sf"/>
</dbReference>
<evidence type="ECO:0000313" key="3">
    <source>
        <dbReference type="Proteomes" id="UP001061999"/>
    </source>
</evidence>
<dbReference type="Gene3D" id="3.40.50.10180">
    <property type="entry name" value="Glycerate kinase, MOFRL-like N-terminal domain"/>
    <property type="match status" value="1"/>
</dbReference>
<dbReference type="SUPFAM" id="SSF82544">
    <property type="entry name" value="GckA/TtuD-like"/>
    <property type="match status" value="1"/>
</dbReference>
<dbReference type="InterPro" id="IPR025286">
    <property type="entry name" value="MOFRL_assoc_dom"/>
</dbReference>
<gene>
    <name evidence="2" type="ORF">OC610_27015</name>
</gene>